<keyword evidence="4" id="KW-1185">Reference proteome</keyword>
<evidence type="ECO:0000313" key="3">
    <source>
        <dbReference type="EMBL" id="MFD1541564.1"/>
    </source>
</evidence>
<evidence type="ECO:0000256" key="1">
    <source>
        <dbReference type="ARBA" id="ARBA00022737"/>
    </source>
</evidence>
<dbReference type="RefSeq" id="WP_219534565.1">
    <property type="nucleotide sequence ID" value="NZ_JAHKRM010000022.1"/>
</dbReference>
<name>A0ABW4GGM5_9ACTN</name>
<dbReference type="Proteomes" id="UP001597097">
    <property type="component" value="Unassembled WGS sequence"/>
</dbReference>
<feature type="domain" description="Teneurin-like YD-shell" evidence="2">
    <location>
        <begin position="30"/>
        <end position="137"/>
    </location>
</feature>
<comment type="caution">
    <text evidence="3">The sequence shown here is derived from an EMBL/GenBank/DDBJ whole genome shotgun (WGS) entry which is preliminary data.</text>
</comment>
<keyword evidence="1" id="KW-0677">Repeat</keyword>
<evidence type="ECO:0000259" key="2">
    <source>
        <dbReference type="Pfam" id="PF25023"/>
    </source>
</evidence>
<gene>
    <name evidence="3" type="ORF">ACFSJ0_31250</name>
</gene>
<dbReference type="Pfam" id="PF25023">
    <property type="entry name" value="TEN_YD-shell"/>
    <property type="match status" value="1"/>
</dbReference>
<organism evidence="3 4">
    <name type="scientific">Nonomuraea guangzhouensis</name>
    <dbReference type="NCBI Taxonomy" id="1291555"/>
    <lineage>
        <taxon>Bacteria</taxon>
        <taxon>Bacillati</taxon>
        <taxon>Actinomycetota</taxon>
        <taxon>Actinomycetes</taxon>
        <taxon>Streptosporangiales</taxon>
        <taxon>Streptosporangiaceae</taxon>
        <taxon>Nonomuraea</taxon>
    </lineage>
</organism>
<proteinExistence type="predicted"/>
<evidence type="ECO:0000313" key="4">
    <source>
        <dbReference type="Proteomes" id="UP001597097"/>
    </source>
</evidence>
<reference evidence="4" key="1">
    <citation type="journal article" date="2019" name="Int. J. Syst. Evol. Microbiol.">
        <title>The Global Catalogue of Microorganisms (GCM) 10K type strain sequencing project: providing services to taxonomists for standard genome sequencing and annotation.</title>
        <authorList>
            <consortium name="The Broad Institute Genomics Platform"/>
            <consortium name="The Broad Institute Genome Sequencing Center for Infectious Disease"/>
            <person name="Wu L."/>
            <person name="Ma J."/>
        </authorList>
    </citation>
    <scope>NUCLEOTIDE SEQUENCE [LARGE SCALE GENOMIC DNA]</scope>
    <source>
        <strain evidence="4">CGMCC 1.15399</strain>
    </source>
</reference>
<dbReference type="EMBL" id="JBHUCM010000029">
    <property type="protein sequence ID" value="MFD1541564.1"/>
    <property type="molecule type" value="Genomic_DNA"/>
</dbReference>
<protein>
    <recommendedName>
        <fullName evidence="2">Teneurin-like YD-shell domain-containing protein</fullName>
    </recommendedName>
</protein>
<dbReference type="InterPro" id="IPR056823">
    <property type="entry name" value="TEN-like_YD-shell"/>
</dbReference>
<accession>A0ABW4GGM5</accession>
<sequence>MSGQSRDLAALSLVYVKADQHEQPWLQFYSDGSVTNYVERDGRGTPLGLVNSSGSYAYVLDGLGSVTVVVDAAGTVVAAHSYDAYGQTVAATGSVLGTNLPRYTGGLNMTPDISPVKLGQRWYSTAIGRFTQQDLLTFLGDTKLGERRNLRGHRCGGGGEPLGAGAAHLLTGCPLRPGVARTRRVTP</sequence>